<sequence length="168" mass="18924">MINSDRSNEIVIHKMCGTLDPALVLAVGATDITRIFFRKDEMPGIVNAYMAAVVSIAMHSRSLSVELTSVVDLTALVLLYCKNKREKEEVKIASLFCKTQDKAAINIWTFEIPSVIKGCNFKNILVQQQQYGLEMVFELSLSRDIVSVMRHGYEIKLENQKARNHSTS</sequence>
<evidence type="ECO:0000313" key="2">
    <source>
        <dbReference type="Proteomes" id="UP000799755"/>
    </source>
</evidence>
<protein>
    <submittedName>
        <fullName evidence="1">Uncharacterized protein</fullName>
    </submittedName>
</protein>
<dbReference type="EMBL" id="MU003519">
    <property type="protein sequence ID" value="KAF2467708.1"/>
    <property type="molecule type" value="Genomic_DNA"/>
</dbReference>
<evidence type="ECO:0000313" key="1">
    <source>
        <dbReference type="EMBL" id="KAF2467708.1"/>
    </source>
</evidence>
<comment type="caution">
    <text evidence="1">The sequence shown here is derived from an EMBL/GenBank/DDBJ whole genome shotgun (WGS) entry which is preliminary data.</text>
</comment>
<gene>
    <name evidence="1" type="ORF">BDR25DRAFT_358394</name>
</gene>
<dbReference type="Proteomes" id="UP000799755">
    <property type="component" value="Unassembled WGS sequence"/>
</dbReference>
<accession>A0ACB6QMA2</accession>
<keyword evidence="2" id="KW-1185">Reference proteome</keyword>
<reference evidence="1" key="1">
    <citation type="journal article" date="2020" name="Stud. Mycol.">
        <title>101 Dothideomycetes genomes: a test case for predicting lifestyles and emergence of pathogens.</title>
        <authorList>
            <person name="Haridas S."/>
            <person name="Albert R."/>
            <person name="Binder M."/>
            <person name="Bloem J."/>
            <person name="Labutti K."/>
            <person name="Salamov A."/>
            <person name="Andreopoulos B."/>
            <person name="Baker S."/>
            <person name="Barry K."/>
            <person name="Bills G."/>
            <person name="Bluhm B."/>
            <person name="Cannon C."/>
            <person name="Castanera R."/>
            <person name="Culley D."/>
            <person name="Daum C."/>
            <person name="Ezra D."/>
            <person name="Gonzalez J."/>
            <person name="Henrissat B."/>
            <person name="Kuo A."/>
            <person name="Liang C."/>
            <person name="Lipzen A."/>
            <person name="Lutzoni F."/>
            <person name="Magnuson J."/>
            <person name="Mondo S."/>
            <person name="Nolan M."/>
            <person name="Ohm R."/>
            <person name="Pangilinan J."/>
            <person name="Park H.-J."/>
            <person name="Ramirez L."/>
            <person name="Alfaro M."/>
            <person name="Sun H."/>
            <person name="Tritt A."/>
            <person name="Yoshinaga Y."/>
            <person name="Zwiers L.-H."/>
            <person name="Turgeon B."/>
            <person name="Goodwin S."/>
            <person name="Spatafora J."/>
            <person name="Crous P."/>
            <person name="Grigoriev I."/>
        </authorList>
    </citation>
    <scope>NUCLEOTIDE SEQUENCE</scope>
    <source>
        <strain evidence="1">ATCC 200398</strain>
    </source>
</reference>
<proteinExistence type="predicted"/>
<name>A0ACB6QMA2_9PLEO</name>
<organism evidence="1 2">
    <name type="scientific">Lindgomyces ingoldianus</name>
    <dbReference type="NCBI Taxonomy" id="673940"/>
    <lineage>
        <taxon>Eukaryota</taxon>
        <taxon>Fungi</taxon>
        <taxon>Dikarya</taxon>
        <taxon>Ascomycota</taxon>
        <taxon>Pezizomycotina</taxon>
        <taxon>Dothideomycetes</taxon>
        <taxon>Pleosporomycetidae</taxon>
        <taxon>Pleosporales</taxon>
        <taxon>Lindgomycetaceae</taxon>
        <taxon>Lindgomyces</taxon>
    </lineage>
</organism>